<organism evidence="2 3">
    <name type="scientific">Periconia macrospinosa</name>
    <dbReference type="NCBI Taxonomy" id="97972"/>
    <lineage>
        <taxon>Eukaryota</taxon>
        <taxon>Fungi</taxon>
        <taxon>Dikarya</taxon>
        <taxon>Ascomycota</taxon>
        <taxon>Pezizomycotina</taxon>
        <taxon>Dothideomycetes</taxon>
        <taxon>Pleosporomycetidae</taxon>
        <taxon>Pleosporales</taxon>
        <taxon>Massarineae</taxon>
        <taxon>Periconiaceae</taxon>
        <taxon>Periconia</taxon>
    </lineage>
</organism>
<keyword evidence="1" id="KW-0812">Transmembrane</keyword>
<keyword evidence="3" id="KW-1185">Reference proteome</keyword>
<dbReference type="EMBL" id="KZ805314">
    <property type="protein sequence ID" value="PVI05360.1"/>
    <property type="molecule type" value="Genomic_DNA"/>
</dbReference>
<name>A0A2V1E7S5_9PLEO</name>
<proteinExistence type="predicted"/>
<accession>A0A2V1E7S5</accession>
<sequence>MISALLVNTAPPSFILQAFTIFTITCNIHACIDIMRLLSKPSSSLPVILILQYSKQVDRK</sequence>
<evidence type="ECO:0000256" key="1">
    <source>
        <dbReference type="SAM" id="Phobius"/>
    </source>
</evidence>
<keyword evidence="1" id="KW-1133">Transmembrane helix</keyword>
<evidence type="ECO:0000313" key="3">
    <source>
        <dbReference type="Proteomes" id="UP000244855"/>
    </source>
</evidence>
<feature type="transmembrane region" description="Helical" evidence="1">
    <location>
        <begin position="14"/>
        <end position="32"/>
    </location>
</feature>
<keyword evidence="1" id="KW-0472">Membrane</keyword>
<dbReference type="AlphaFoldDB" id="A0A2V1E7S5"/>
<reference evidence="2 3" key="1">
    <citation type="journal article" date="2018" name="Sci. Rep.">
        <title>Comparative genomics provides insights into the lifestyle and reveals functional heterogeneity of dark septate endophytic fungi.</title>
        <authorList>
            <person name="Knapp D.G."/>
            <person name="Nemeth J.B."/>
            <person name="Barry K."/>
            <person name="Hainaut M."/>
            <person name="Henrissat B."/>
            <person name="Johnson J."/>
            <person name="Kuo A."/>
            <person name="Lim J.H.P."/>
            <person name="Lipzen A."/>
            <person name="Nolan M."/>
            <person name="Ohm R.A."/>
            <person name="Tamas L."/>
            <person name="Grigoriev I.V."/>
            <person name="Spatafora J.W."/>
            <person name="Nagy L.G."/>
            <person name="Kovacs G.M."/>
        </authorList>
    </citation>
    <scope>NUCLEOTIDE SEQUENCE [LARGE SCALE GENOMIC DNA]</scope>
    <source>
        <strain evidence="2 3">DSE2036</strain>
    </source>
</reference>
<protein>
    <submittedName>
        <fullName evidence="2">Uncharacterized protein</fullName>
    </submittedName>
</protein>
<dbReference type="Proteomes" id="UP000244855">
    <property type="component" value="Unassembled WGS sequence"/>
</dbReference>
<gene>
    <name evidence="2" type="ORF">DM02DRAFT_610676</name>
</gene>
<evidence type="ECO:0000313" key="2">
    <source>
        <dbReference type="EMBL" id="PVI05360.1"/>
    </source>
</evidence>